<reference evidence="3" key="1">
    <citation type="journal article" date="2021" name="Sci. Rep.">
        <title>Diploid genomic architecture of Nitzschia inconspicua, an elite biomass production diatom.</title>
        <authorList>
            <person name="Oliver A."/>
            <person name="Podell S."/>
            <person name="Pinowska A."/>
            <person name="Traller J.C."/>
            <person name="Smith S.R."/>
            <person name="McClure R."/>
            <person name="Beliaev A."/>
            <person name="Bohutskyi P."/>
            <person name="Hill E.A."/>
            <person name="Rabines A."/>
            <person name="Zheng H."/>
            <person name="Allen L.Z."/>
            <person name="Kuo A."/>
            <person name="Grigoriev I.V."/>
            <person name="Allen A.E."/>
            <person name="Hazlebeck D."/>
            <person name="Allen E.E."/>
        </authorList>
    </citation>
    <scope>NUCLEOTIDE SEQUENCE</scope>
    <source>
        <strain evidence="3">Hildebrandi</strain>
    </source>
</reference>
<protein>
    <submittedName>
        <fullName evidence="3">SWIM zinc finger domain protein</fullName>
    </submittedName>
</protein>
<evidence type="ECO:0000313" key="4">
    <source>
        <dbReference type="Proteomes" id="UP000693970"/>
    </source>
</evidence>
<dbReference type="EMBL" id="JAGRRH010000005">
    <property type="protein sequence ID" value="KAG7369791.1"/>
    <property type="molecule type" value="Genomic_DNA"/>
</dbReference>
<gene>
    <name evidence="3" type="ORF">IV203_027537</name>
</gene>
<dbReference type="GO" id="GO:0008270">
    <property type="term" value="F:zinc ion binding"/>
    <property type="evidence" value="ECO:0007669"/>
    <property type="project" value="UniProtKB-KW"/>
</dbReference>
<keyword evidence="1" id="KW-0863">Zinc-finger</keyword>
<dbReference type="PROSITE" id="PS50966">
    <property type="entry name" value="ZF_SWIM"/>
    <property type="match status" value="1"/>
</dbReference>
<proteinExistence type="predicted"/>
<reference evidence="3" key="2">
    <citation type="submission" date="2021-04" db="EMBL/GenBank/DDBJ databases">
        <authorList>
            <person name="Podell S."/>
        </authorList>
    </citation>
    <scope>NUCLEOTIDE SEQUENCE</scope>
    <source>
        <strain evidence="3">Hildebrandi</strain>
    </source>
</reference>
<dbReference type="Pfam" id="PF04434">
    <property type="entry name" value="SWIM"/>
    <property type="match status" value="1"/>
</dbReference>
<feature type="domain" description="SWIM-type" evidence="2">
    <location>
        <begin position="254"/>
        <end position="289"/>
    </location>
</feature>
<name>A0A9K3Q3T3_9STRA</name>
<dbReference type="Proteomes" id="UP000693970">
    <property type="component" value="Unassembled WGS sequence"/>
</dbReference>
<keyword evidence="1" id="KW-0862">Zinc</keyword>
<evidence type="ECO:0000259" key="2">
    <source>
        <dbReference type="PROSITE" id="PS50966"/>
    </source>
</evidence>
<dbReference type="AlphaFoldDB" id="A0A9K3Q3T3"/>
<sequence>MMLIFLFATIEEMRLLQMHPESISCDVTFGTENTKKQLFTLATRDGNNKAFNCGRAYIPNGQAWVFWHCFRHCLKAFWGEPITNCMSLMCTDGDVQEYQTFIKNKGEGQRFPNAVHTLCYFPTATLSFNNNVSFPKGTGKEAMHEAIEVPLEKMWLNFERLYMCTMDLRTTSIIETTAEGEGARERMGAGERWSKMPIAQHITEYCLKEAEEQWDSSTGLIVVHAKINPGEWWIFKQHNPAGGVLAPPDYTRLRRVKLVNNKFLWCSCGLPSRLKYPCRHIYAVTEQVSMSMFAVRWHSKFQHYYGRDGAEDWTDVFDVMLAGEFERDHSNGE</sequence>
<evidence type="ECO:0000256" key="1">
    <source>
        <dbReference type="PROSITE-ProRule" id="PRU00325"/>
    </source>
</evidence>
<organism evidence="3 4">
    <name type="scientific">Nitzschia inconspicua</name>
    <dbReference type="NCBI Taxonomy" id="303405"/>
    <lineage>
        <taxon>Eukaryota</taxon>
        <taxon>Sar</taxon>
        <taxon>Stramenopiles</taxon>
        <taxon>Ochrophyta</taxon>
        <taxon>Bacillariophyta</taxon>
        <taxon>Bacillariophyceae</taxon>
        <taxon>Bacillariophycidae</taxon>
        <taxon>Bacillariales</taxon>
        <taxon>Bacillariaceae</taxon>
        <taxon>Nitzschia</taxon>
    </lineage>
</organism>
<evidence type="ECO:0000313" key="3">
    <source>
        <dbReference type="EMBL" id="KAG7369791.1"/>
    </source>
</evidence>
<accession>A0A9K3Q3T3</accession>
<comment type="caution">
    <text evidence="3">The sequence shown here is derived from an EMBL/GenBank/DDBJ whole genome shotgun (WGS) entry which is preliminary data.</text>
</comment>
<keyword evidence="1" id="KW-0479">Metal-binding</keyword>
<keyword evidence="4" id="KW-1185">Reference proteome</keyword>
<dbReference type="InterPro" id="IPR007527">
    <property type="entry name" value="Znf_SWIM"/>
</dbReference>